<organism evidence="2 3">
    <name type="scientific">Liparis tanakae</name>
    <name type="common">Tanaka's snailfish</name>
    <dbReference type="NCBI Taxonomy" id="230148"/>
    <lineage>
        <taxon>Eukaryota</taxon>
        <taxon>Metazoa</taxon>
        <taxon>Chordata</taxon>
        <taxon>Craniata</taxon>
        <taxon>Vertebrata</taxon>
        <taxon>Euteleostomi</taxon>
        <taxon>Actinopterygii</taxon>
        <taxon>Neopterygii</taxon>
        <taxon>Teleostei</taxon>
        <taxon>Neoteleostei</taxon>
        <taxon>Acanthomorphata</taxon>
        <taxon>Eupercaria</taxon>
        <taxon>Perciformes</taxon>
        <taxon>Cottioidei</taxon>
        <taxon>Cottales</taxon>
        <taxon>Liparidae</taxon>
        <taxon>Liparis</taxon>
    </lineage>
</organism>
<reference evidence="2 3" key="1">
    <citation type="submission" date="2019-03" db="EMBL/GenBank/DDBJ databases">
        <title>First draft genome of Liparis tanakae, snailfish: a comprehensive survey of snailfish specific genes.</title>
        <authorList>
            <person name="Kim W."/>
            <person name="Song I."/>
            <person name="Jeong J.-H."/>
            <person name="Kim D."/>
            <person name="Kim S."/>
            <person name="Ryu S."/>
            <person name="Song J.Y."/>
            <person name="Lee S.K."/>
        </authorList>
    </citation>
    <scope>NUCLEOTIDE SEQUENCE [LARGE SCALE GENOMIC DNA]</scope>
    <source>
        <tissue evidence="2">Muscle</tissue>
    </source>
</reference>
<comment type="caution">
    <text evidence="2">The sequence shown here is derived from an EMBL/GenBank/DDBJ whole genome shotgun (WGS) entry which is preliminary data.</text>
</comment>
<feature type="region of interest" description="Disordered" evidence="1">
    <location>
        <begin position="1"/>
        <end position="52"/>
    </location>
</feature>
<evidence type="ECO:0000256" key="1">
    <source>
        <dbReference type="SAM" id="MobiDB-lite"/>
    </source>
</evidence>
<proteinExistence type="predicted"/>
<accession>A0A4Z2GSF4</accession>
<gene>
    <name evidence="2" type="ORF">EYF80_034286</name>
</gene>
<dbReference type="EMBL" id="SRLO01000453">
    <property type="protein sequence ID" value="TNN55544.1"/>
    <property type="molecule type" value="Genomic_DNA"/>
</dbReference>
<protein>
    <submittedName>
        <fullName evidence="2">Uncharacterized protein</fullName>
    </submittedName>
</protein>
<name>A0A4Z2GSF4_9TELE</name>
<feature type="compositionally biased region" description="Basic and acidic residues" evidence="1">
    <location>
        <begin position="19"/>
        <end position="41"/>
    </location>
</feature>
<sequence>MAIVARQYVASRTAPTSSHSHEDSYQPEFVRTDEGKSEVETGARTGARTGAGGLNTHVCLV</sequence>
<keyword evidence="3" id="KW-1185">Reference proteome</keyword>
<evidence type="ECO:0000313" key="2">
    <source>
        <dbReference type="EMBL" id="TNN55544.1"/>
    </source>
</evidence>
<dbReference type="Proteomes" id="UP000314294">
    <property type="component" value="Unassembled WGS sequence"/>
</dbReference>
<evidence type="ECO:0000313" key="3">
    <source>
        <dbReference type="Proteomes" id="UP000314294"/>
    </source>
</evidence>
<dbReference type="AlphaFoldDB" id="A0A4Z2GSF4"/>